<comment type="caution">
    <text evidence="2">The sequence shown here is derived from an EMBL/GenBank/DDBJ whole genome shotgun (WGS) entry which is preliminary data.</text>
</comment>
<keyword evidence="1" id="KW-0732">Signal</keyword>
<sequence>MAVRWMFPVVLSCLVCVGAVSRVRSASRGIQALPPFIRDKRRSSLLVLKAPSPHSILAKRIQAKGDIYYPTEWNISQRKLGGKSCREM</sequence>
<protein>
    <submittedName>
        <fullName evidence="2">Uncharacterized protein</fullName>
    </submittedName>
</protein>
<dbReference type="Proteomes" id="UP000326924">
    <property type="component" value="Unassembled WGS sequence"/>
</dbReference>
<feature type="chain" id="PRO_5023925927" evidence="1">
    <location>
        <begin position="22"/>
        <end position="88"/>
    </location>
</feature>
<feature type="signal peptide" evidence="1">
    <location>
        <begin position="1"/>
        <end position="21"/>
    </location>
</feature>
<dbReference type="EMBL" id="VXIS01000305">
    <property type="protein sequence ID" value="KAA8894861.1"/>
    <property type="molecule type" value="Genomic_DNA"/>
</dbReference>
<evidence type="ECO:0000256" key="1">
    <source>
        <dbReference type="SAM" id="SignalP"/>
    </source>
</evidence>
<evidence type="ECO:0000313" key="3">
    <source>
        <dbReference type="Proteomes" id="UP000326924"/>
    </source>
</evidence>
<name>A0A5J5EI17_9PEZI</name>
<dbReference type="InParanoid" id="A0A5J5EI17"/>
<reference evidence="2 3" key="1">
    <citation type="submission" date="2019-09" db="EMBL/GenBank/DDBJ databases">
        <title>Draft genome of the ectomycorrhizal ascomycete Sphaerosporella brunnea.</title>
        <authorList>
            <consortium name="DOE Joint Genome Institute"/>
            <person name="Benucci G.M."/>
            <person name="Marozzi G."/>
            <person name="Antonielli L."/>
            <person name="Sanchez S."/>
            <person name="Marco P."/>
            <person name="Wang X."/>
            <person name="Falini L.B."/>
            <person name="Barry K."/>
            <person name="Haridas S."/>
            <person name="Lipzen A."/>
            <person name="Labutti K."/>
            <person name="Grigoriev I.V."/>
            <person name="Murat C."/>
            <person name="Martin F."/>
            <person name="Albertini E."/>
            <person name="Donnini D."/>
            <person name="Bonito G."/>
        </authorList>
    </citation>
    <scope>NUCLEOTIDE SEQUENCE [LARGE SCALE GENOMIC DNA]</scope>
    <source>
        <strain evidence="2 3">Sb_GMNB300</strain>
    </source>
</reference>
<keyword evidence="3" id="KW-1185">Reference proteome</keyword>
<gene>
    <name evidence="2" type="ORF">FN846DRAFT_972350</name>
</gene>
<organism evidence="2 3">
    <name type="scientific">Sphaerosporella brunnea</name>
    <dbReference type="NCBI Taxonomy" id="1250544"/>
    <lineage>
        <taxon>Eukaryota</taxon>
        <taxon>Fungi</taxon>
        <taxon>Dikarya</taxon>
        <taxon>Ascomycota</taxon>
        <taxon>Pezizomycotina</taxon>
        <taxon>Pezizomycetes</taxon>
        <taxon>Pezizales</taxon>
        <taxon>Pyronemataceae</taxon>
        <taxon>Sphaerosporella</taxon>
    </lineage>
</organism>
<proteinExistence type="predicted"/>
<evidence type="ECO:0000313" key="2">
    <source>
        <dbReference type="EMBL" id="KAA8894861.1"/>
    </source>
</evidence>
<dbReference type="AlphaFoldDB" id="A0A5J5EI17"/>
<accession>A0A5J5EI17</accession>